<dbReference type="AlphaFoldDB" id="A0A9X1NKN4"/>
<proteinExistence type="predicted"/>
<dbReference type="Gene3D" id="1.25.40.10">
    <property type="entry name" value="Tetratricopeptide repeat domain"/>
    <property type="match status" value="1"/>
</dbReference>
<name>A0A9X1NKN4_9ACTN</name>
<evidence type="ECO:0000259" key="3">
    <source>
        <dbReference type="Pfam" id="PF13439"/>
    </source>
</evidence>
<keyword evidence="5" id="KW-1185">Reference proteome</keyword>
<evidence type="ECO:0000313" key="5">
    <source>
        <dbReference type="Proteomes" id="UP001138997"/>
    </source>
</evidence>
<dbReference type="SUPFAM" id="SSF48452">
    <property type="entry name" value="TPR-like"/>
    <property type="match status" value="1"/>
</dbReference>
<dbReference type="InterPro" id="IPR011990">
    <property type="entry name" value="TPR-like_helical_dom_sf"/>
</dbReference>
<dbReference type="CDD" id="cd03794">
    <property type="entry name" value="GT4_WbuB-like"/>
    <property type="match status" value="1"/>
</dbReference>
<dbReference type="Gene3D" id="3.40.50.2000">
    <property type="entry name" value="Glycogen Phosphorylase B"/>
    <property type="match status" value="2"/>
</dbReference>
<dbReference type="PANTHER" id="PTHR12526">
    <property type="entry name" value="GLYCOSYLTRANSFERASE"/>
    <property type="match status" value="1"/>
</dbReference>
<keyword evidence="1 4" id="KW-0328">Glycosyltransferase</keyword>
<evidence type="ECO:0000256" key="1">
    <source>
        <dbReference type="ARBA" id="ARBA00022676"/>
    </source>
</evidence>
<sequence>MPKGSRRAARLAITYAETAAAVRRDKERRHEDALRLLQDAARRSPKDMRVARLRAQVLARTGQLSDAVAEASRLALTAPSSKNIRLQRAVQGRYVETDAAWRPRVPGVHPARLPEPLPGRVLYLAKESMPHRNNGYCTRTHETLLAVRGAGRDPVAVTLPGFPAAADENQAVGPTSRVDDIEYHHVMPGAGQLSAVTWEEYVQLTTTTFARQVARVRPEVLHAGSGHRGYDLGVVGQALSDWAGLPWIYEVRSFFETTWTADERYAEHAEYYRRRFAAETRAMLAADAVVTLSGPMREEIVHAHAVPEDKVFVIPNAVDLDRFEPRPRSEQLRKELGLDGTFVLGYISNLDHFREGQEVLLEAAARLRSQGLPVSVLLVGEGRRRAALEAQAQELGLGPAAVFAGSVPFDEVPDWYAQIDLFVVPRVPERAGRMVSPMKPFEAMAMEVPVLVSDLPALVEIAGEGLGRASVFQAGSAQSLAETVTWLTDHPEELMKKAAEAAEWVRRERTWAGNGQAFDAVYRFAAERYAERAR</sequence>
<comment type="caution">
    <text evidence="4">The sequence shown here is derived from an EMBL/GenBank/DDBJ whole genome shotgun (WGS) entry which is preliminary data.</text>
</comment>
<dbReference type="EMBL" id="JAJOMB010000022">
    <property type="protein sequence ID" value="MCD5315466.1"/>
    <property type="molecule type" value="Genomic_DNA"/>
</dbReference>
<evidence type="ECO:0000313" key="4">
    <source>
        <dbReference type="EMBL" id="MCD5315466.1"/>
    </source>
</evidence>
<dbReference type="RefSeq" id="WP_231448287.1">
    <property type="nucleotide sequence ID" value="NZ_JAJOMB010000022.1"/>
</dbReference>
<reference evidence="4" key="1">
    <citation type="submission" date="2021-11" db="EMBL/GenBank/DDBJ databases">
        <title>Streptomyces corallinus and Kineosporia corallina sp. nov., two new coral-derived marine actinobacteria.</title>
        <authorList>
            <person name="Buangrab K."/>
            <person name="Sutthacheep M."/>
            <person name="Yeemin T."/>
            <person name="Harunari E."/>
            <person name="Igarashi Y."/>
            <person name="Sripreechasak P."/>
            <person name="Kanchanasin P."/>
            <person name="Tanasupawat S."/>
            <person name="Phongsopitanun W."/>
        </authorList>
    </citation>
    <scope>NUCLEOTIDE SEQUENCE</scope>
    <source>
        <strain evidence="4">JCM 31032</strain>
    </source>
</reference>
<dbReference type="Pfam" id="PF13439">
    <property type="entry name" value="Glyco_transf_4"/>
    <property type="match status" value="1"/>
</dbReference>
<dbReference type="Pfam" id="PF13692">
    <property type="entry name" value="Glyco_trans_1_4"/>
    <property type="match status" value="1"/>
</dbReference>
<dbReference type="InterPro" id="IPR028098">
    <property type="entry name" value="Glyco_trans_4-like_N"/>
</dbReference>
<feature type="domain" description="Glycosyltransferase subfamily 4-like N-terminal" evidence="3">
    <location>
        <begin position="208"/>
        <end position="322"/>
    </location>
</feature>
<gene>
    <name evidence="4" type="ORF">LR394_31675</name>
</gene>
<dbReference type="GO" id="GO:0016757">
    <property type="term" value="F:glycosyltransferase activity"/>
    <property type="evidence" value="ECO:0007669"/>
    <property type="project" value="UniProtKB-KW"/>
</dbReference>
<evidence type="ECO:0000256" key="2">
    <source>
        <dbReference type="ARBA" id="ARBA00022679"/>
    </source>
</evidence>
<keyword evidence="2 4" id="KW-0808">Transferase</keyword>
<dbReference type="Proteomes" id="UP001138997">
    <property type="component" value="Unassembled WGS sequence"/>
</dbReference>
<dbReference type="SUPFAM" id="SSF53756">
    <property type="entry name" value="UDP-Glycosyltransferase/glycogen phosphorylase"/>
    <property type="match status" value="1"/>
</dbReference>
<organism evidence="4 5">
    <name type="scientific">Kineosporia babensis</name>
    <dbReference type="NCBI Taxonomy" id="499548"/>
    <lineage>
        <taxon>Bacteria</taxon>
        <taxon>Bacillati</taxon>
        <taxon>Actinomycetota</taxon>
        <taxon>Actinomycetes</taxon>
        <taxon>Kineosporiales</taxon>
        <taxon>Kineosporiaceae</taxon>
        <taxon>Kineosporia</taxon>
    </lineage>
</organism>
<protein>
    <submittedName>
        <fullName evidence="4">Glycosyltransferase</fullName>
        <ecNumber evidence="4">2.4.-.-</ecNumber>
    </submittedName>
</protein>
<accession>A0A9X1NKN4</accession>
<dbReference type="EC" id="2.4.-.-" evidence="4"/>